<keyword evidence="3 5" id="KW-0371">Homeobox</keyword>
<evidence type="ECO:0000256" key="1">
    <source>
        <dbReference type="ARBA" id="ARBA00004123"/>
    </source>
</evidence>
<evidence type="ECO:0000313" key="8">
    <source>
        <dbReference type="EMBL" id="KAG7173684.1"/>
    </source>
</evidence>
<dbReference type="PANTHER" id="PTHR24208:SF128">
    <property type="entry name" value="LIM3, ISOFORM G"/>
    <property type="match status" value="1"/>
</dbReference>
<keyword evidence="4 5" id="KW-0539">Nucleus</keyword>
<dbReference type="InterPro" id="IPR009057">
    <property type="entry name" value="Homeodomain-like_sf"/>
</dbReference>
<dbReference type="PROSITE" id="PS50071">
    <property type="entry name" value="HOMEOBOX_2"/>
    <property type="match status" value="1"/>
</dbReference>
<evidence type="ECO:0000256" key="3">
    <source>
        <dbReference type="ARBA" id="ARBA00023155"/>
    </source>
</evidence>
<dbReference type="GO" id="GO:0000977">
    <property type="term" value="F:RNA polymerase II transcription regulatory region sequence-specific DNA binding"/>
    <property type="evidence" value="ECO:0007669"/>
    <property type="project" value="TreeGrafter"/>
</dbReference>
<dbReference type="PANTHER" id="PTHR24208">
    <property type="entry name" value="LIM/HOMEOBOX PROTEIN LHX"/>
    <property type="match status" value="1"/>
</dbReference>
<reference evidence="8" key="1">
    <citation type="journal article" date="2021" name="Sci. Adv.">
        <title>The American lobster genome reveals insights on longevity, neural, and immune adaptations.</title>
        <authorList>
            <person name="Polinski J.M."/>
            <person name="Zimin A.V."/>
            <person name="Clark K.F."/>
            <person name="Kohn A.B."/>
            <person name="Sadowski N."/>
            <person name="Timp W."/>
            <person name="Ptitsyn A."/>
            <person name="Khanna P."/>
            <person name="Romanova D.Y."/>
            <person name="Williams P."/>
            <person name="Greenwood S.J."/>
            <person name="Moroz L.L."/>
            <person name="Walt D.R."/>
            <person name="Bodnar A.G."/>
        </authorList>
    </citation>
    <scope>NUCLEOTIDE SEQUENCE</scope>
    <source>
        <strain evidence="8">GMGI-L3</strain>
    </source>
</reference>
<dbReference type="SUPFAM" id="SSF46689">
    <property type="entry name" value="Homeodomain-like"/>
    <property type="match status" value="1"/>
</dbReference>
<accession>A0A8J5T7I9</accession>
<comment type="caution">
    <text evidence="8">The sequence shown here is derived from an EMBL/GenBank/DDBJ whole genome shotgun (WGS) entry which is preliminary data.</text>
</comment>
<organism evidence="8 9">
    <name type="scientific">Homarus americanus</name>
    <name type="common">American lobster</name>
    <dbReference type="NCBI Taxonomy" id="6706"/>
    <lineage>
        <taxon>Eukaryota</taxon>
        <taxon>Metazoa</taxon>
        <taxon>Ecdysozoa</taxon>
        <taxon>Arthropoda</taxon>
        <taxon>Crustacea</taxon>
        <taxon>Multicrustacea</taxon>
        <taxon>Malacostraca</taxon>
        <taxon>Eumalacostraca</taxon>
        <taxon>Eucarida</taxon>
        <taxon>Decapoda</taxon>
        <taxon>Pleocyemata</taxon>
        <taxon>Astacidea</taxon>
        <taxon>Nephropoidea</taxon>
        <taxon>Nephropidae</taxon>
        <taxon>Homarus</taxon>
    </lineage>
</organism>
<dbReference type="InterPro" id="IPR050453">
    <property type="entry name" value="LIM_Homeobox_TF"/>
</dbReference>
<keyword evidence="2 5" id="KW-0238">DNA-binding</keyword>
<dbReference type="CDD" id="cd00086">
    <property type="entry name" value="homeodomain"/>
    <property type="match status" value="1"/>
</dbReference>
<dbReference type="InterPro" id="IPR001356">
    <property type="entry name" value="HD"/>
</dbReference>
<dbReference type="Gene3D" id="1.10.10.60">
    <property type="entry name" value="Homeodomain-like"/>
    <property type="match status" value="1"/>
</dbReference>
<dbReference type="AlphaFoldDB" id="A0A8J5T7I9"/>
<keyword evidence="9" id="KW-1185">Reference proteome</keyword>
<proteinExistence type="predicted"/>
<feature type="domain" description="Homeobox" evidence="7">
    <location>
        <begin position="51"/>
        <end position="107"/>
    </location>
</feature>
<dbReference type="GO" id="GO:0000981">
    <property type="term" value="F:DNA-binding transcription factor activity, RNA polymerase II-specific"/>
    <property type="evidence" value="ECO:0007669"/>
    <property type="project" value="TreeGrafter"/>
</dbReference>
<evidence type="ECO:0000256" key="5">
    <source>
        <dbReference type="PROSITE-ProRule" id="PRU00108"/>
    </source>
</evidence>
<evidence type="ECO:0000256" key="6">
    <source>
        <dbReference type="RuleBase" id="RU000682"/>
    </source>
</evidence>
<gene>
    <name evidence="8" type="primary">ceh-14-L</name>
    <name evidence="8" type="ORF">Hamer_G017969</name>
</gene>
<name>A0A8J5T7I9_HOMAM</name>
<evidence type="ECO:0000259" key="7">
    <source>
        <dbReference type="PROSITE" id="PS50071"/>
    </source>
</evidence>
<dbReference type="EMBL" id="JAHLQT010009070">
    <property type="protein sequence ID" value="KAG7173684.1"/>
    <property type="molecule type" value="Genomic_DNA"/>
</dbReference>
<protein>
    <submittedName>
        <fullName evidence="8">Homeobox protein ceh-14-like</fullName>
    </submittedName>
</protein>
<evidence type="ECO:0000256" key="4">
    <source>
        <dbReference type="ARBA" id="ARBA00023242"/>
    </source>
</evidence>
<dbReference type="Pfam" id="PF00046">
    <property type="entry name" value="Homeodomain"/>
    <property type="match status" value="1"/>
</dbReference>
<dbReference type="Proteomes" id="UP000747542">
    <property type="component" value="Unassembled WGS sequence"/>
</dbReference>
<comment type="subcellular location">
    <subcellularLocation>
        <location evidence="1 5 6">Nucleus</location>
    </subcellularLocation>
</comment>
<dbReference type="GO" id="GO:0030182">
    <property type="term" value="P:neuron differentiation"/>
    <property type="evidence" value="ECO:0007669"/>
    <property type="project" value="TreeGrafter"/>
</dbReference>
<dbReference type="GO" id="GO:0005634">
    <property type="term" value="C:nucleus"/>
    <property type="evidence" value="ECO:0007669"/>
    <property type="project" value="UniProtKB-SubCell"/>
</dbReference>
<dbReference type="SMART" id="SM00389">
    <property type="entry name" value="HOX"/>
    <property type="match status" value="1"/>
</dbReference>
<sequence length="107" mass="12711">MVWRPLPQLLGRLRRRRRCWWWCRLAASPPRPSGDVLTVCLGWHVFTEDDLSGKRPRTTINARQLEKLKAAYSKCAKPPRHVREQLAADTGLDMRVVQVWFQNRYVW</sequence>
<evidence type="ECO:0000313" key="9">
    <source>
        <dbReference type="Proteomes" id="UP000747542"/>
    </source>
</evidence>
<evidence type="ECO:0000256" key="2">
    <source>
        <dbReference type="ARBA" id="ARBA00023125"/>
    </source>
</evidence>